<name>A0A857DH44_9FIRM</name>
<dbReference type="Pfam" id="PF06508">
    <property type="entry name" value="QueC"/>
    <property type="match status" value="1"/>
</dbReference>
<dbReference type="Proteomes" id="UP000430508">
    <property type="component" value="Chromosome"/>
</dbReference>
<dbReference type="InterPro" id="IPR018317">
    <property type="entry name" value="QueC"/>
</dbReference>
<dbReference type="Gene3D" id="3.40.50.620">
    <property type="entry name" value="HUPs"/>
    <property type="match status" value="1"/>
</dbReference>
<sequence length="68" mass="7915">MAKYELIAPFAEQPRQKVIKEAYKLQVPITWTFSCNAIGSNHCLLCRSCYEREEALKLYEKLSQEESS</sequence>
<evidence type="ECO:0000313" key="1">
    <source>
        <dbReference type="EMBL" id="QGZ99811.1"/>
    </source>
</evidence>
<protein>
    <submittedName>
        <fullName evidence="1">Uncharacterized protein</fullName>
    </submittedName>
</protein>
<organism evidence="1 2">
    <name type="scientific">Dehalobacter restrictus</name>
    <dbReference type="NCBI Taxonomy" id="55583"/>
    <lineage>
        <taxon>Bacteria</taxon>
        <taxon>Bacillati</taxon>
        <taxon>Bacillota</taxon>
        <taxon>Clostridia</taxon>
        <taxon>Eubacteriales</taxon>
        <taxon>Desulfitobacteriaceae</taxon>
        <taxon>Dehalobacter</taxon>
    </lineage>
</organism>
<evidence type="ECO:0000313" key="2">
    <source>
        <dbReference type="Proteomes" id="UP000430508"/>
    </source>
</evidence>
<dbReference type="EMBL" id="CP046996">
    <property type="protein sequence ID" value="QGZ99811.1"/>
    <property type="molecule type" value="Genomic_DNA"/>
</dbReference>
<accession>A0A857DH44</accession>
<dbReference type="InterPro" id="IPR014729">
    <property type="entry name" value="Rossmann-like_a/b/a_fold"/>
</dbReference>
<reference evidence="1 2" key="1">
    <citation type="submission" date="2019-12" db="EMBL/GenBank/DDBJ databases">
        <title>Sequence classification of anaerobic respiratory reductive dehalogenases: First we see many, then we see few.</title>
        <authorList>
            <person name="Molenda O."/>
            <person name="Puentes Jacome L.A."/>
            <person name="Cao X."/>
            <person name="Nesbo C.L."/>
            <person name="Tang S."/>
            <person name="Morson N."/>
            <person name="Patron J."/>
            <person name="Lomheim L."/>
            <person name="Wishart D.S."/>
            <person name="Edwards E.A."/>
        </authorList>
    </citation>
    <scope>NUCLEOTIDE SEQUENCE [LARGE SCALE GENOMIC DNA]</scope>
    <source>
        <strain evidence="1 2">12DCA</strain>
    </source>
</reference>
<gene>
    <name evidence="1" type="ORF">GQ588_03685</name>
</gene>
<proteinExistence type="predicted"/>
<dbReference type="SUPFAM" id="SSF52402">
    <property type="entry name" value="Adenine nucleotide alpha hydrolases-like"/>
    <property type="match status" value="1"/>
</dbReference>
<dbReference type="AlphaFoldDB" id="A0A857DH44"/>
<dbReference type="RefSeq" id="WP_158208142.1">
    <property type="nucleotide sequence ID" value="NZ_CP046996.1"/>
</dbReference>
<dbReference type="PROSITE" id="PS51257">
    <property type="entry name" value="PROKAR_LIPOPROTEIN"/>
    <property type="match status" value="1"/>
</dbReference>